<dbReference type="InterPro" id="IPR025713">
    <property type="entry name" value="MotB-like_N_dom"/>
</dbReference>
<keyword evidence="12" id="KW-1185">Reference proteome</keyword>
<evidence type="ECO:0000256" key="1">
    <source>
        <dbReference type="ARBA" id="ARBA00004162"/>
    </source>
</evidence>
<name>A0A368XR83_9BURK</name>
<dbReference type="SUPFAM" id="SSF103088">
    <property type="entry name" value="OmpA-like"/>
    <property type="match status" value="1"/>
</dbReference>
<evidence type="ECO:0000256" key="4">
    <source>
        <dbReference type="ARBA" id="ARBA00022692"/>
    </source>
</evidence>
<evidence type="ECO:0000256" key="6">
    <source>
        <dbReference type="ARBA" id="ARBA00023136"/>
    </source>
</evidence>
<evidence type="ECO:0000256" key="2">
    <source>
        <dbReference type="ARBA" id="ARBA00008914"/>
    </source>
</evidence>
<dbReference type="InterPro" id="IPR036737">
    <property type="entry name" value="OmpA-like_sf"/>
</dbReference>
<organism evidence="11 12">
    <name type="scientific">Pseudorhodoferax soli</name>
    <dbReference type="NCBI Taxonomy" id="545864"/>
    <lineage>
        <taxon>Bacteria</taxon>
        <taxon>Pseudomonadati</taxon>
        <taxon>Pseudomonadota</taxon>
        <taxon>Betaproteobacteria</taxon>
        <taxon>Burkholderiales</taxon>
        <taxon>Comamonadaceae</taxon>
    </lineage>
</organism>
<dbReference type="EMBL" id="QPJK01000005">
    <property type="protein sequence ID" value="RCW70481.1"/>
    <property type="molecule type" value="Genomic_DNA"/>
</dbReference>
<feature type="domain" description="OmpA-like" evidence="10">
    <location>
        <begin position="167"/>
        <end position="292"/>
    </location>
</feature>
<gene>
    <name evidence="11" type="ORF">DES41_105424</name>
</gene>
<evidence type="ECO:0000313" key="11">
    <source>
        <dbReference type="EMBL" id="RCW70481.1"/>
    </source>
</evidence>
<dbReference type="RefSeq" id="WP_114469409.1">
    <property type="nucleotide sequence ID" value="NZ_QPJK01000005.1"/>
</dbReference>
<keyword evidence="6 7" id="KW-0472">Membrane</keyword>
<dbReference type="CDD" id="cd07185">
    <property type="entry name" value="OmpA_C-like"/>
    <property type="match status" value="1"/>
</dbReference>
<evidence type="ECO:0000256" key="7">
    <source>
        <dbReference type="PROSITE-ProRule" id="PRU00473"/>
    </source>
</evidence>
<dbReference type="Pfam" id="PF13677">
    <property type="entry name" value="MotB_plug"/>
    <property type="match status" value="1"/>
</dbReference>
<dbReference type="Pfam" id="PF00691">
    <property type="entry name" value="OmpA"/>
    <property type="match status" value="1"/>
</dbReference>
<feature type="region of interest" description="Disordered" evidence="8">
    <location>
        <begin position="88"/>
        <end position="133"/>
    </location>
</feature>
<dbReference type="GO" id="GO:0005886">
    <property type="term" value="C:plasma membrane"/>
    <property type="evidence" value="ECO:0007669"/>
    <property type="project" value="UniProtKB-SubCell"/>
</dbReference>
<dbReference type="AlphaFoldDB" id="A0A368XR83"/>
<reference evidence="11 12" key="1">
    <citation type="submission" date="2018-07" db="EMBL/GenBank/DDBJ databases">
        <title>Genomic Encyclopedia of Type Strains, Phase IV (KMG-IV): sequencing the most valuable type-strain genomes for metagenomic binning, comparative biology and taxonomic classification.</title>
        <authorList>
            <person name="Goeker M."/>
        </authorList>
    </citation>
    <scope>NUCLEOTIDE SEQUENCE [LARGE SCALE GENOMIC DNA]</scope>
    <source>
        <strain evidence="11 12">DSM 21634</strain>
    </source>
</reference>
<comment type="subcellular location">
    <subcellularLocation>
        <location evidence="1">Cell membrane</location>
        <topology evidence="1">Single-pass membrane protein</topology>
    </subcellularLocation>
</comment>
<comment type="caution">
    <text evidence="11">The sequence shown here is derived from an EMBL/GenBank/DDBJ whole genome shotgun (WGS) entry which is preliminary data.</text>
</comment>
<evidence type="ECO:0000256" key="3">
    <source>
        <dbReference type="ARBA" id="ARBA00022475"/>
    </source>
</evidence>
<dbReference type="Gene3D" id="3.30.1330.60">
    <property type="entry name" value="OmpA-like domain"/>
    <property type="match status" value="1"/>
</dbReference>
<dbReference type="PANTHER" id="PTHR30329:SF21">
    <property type="entry name" value="LIPOPROTEIN YIAD-RELATED"/>
    <property type="match status" value="1"/>
</dbReference>
<dbReference type="OrthoDB" id="9809186at2"/>
<keyword evidence="4 9" id="KW-0812">Transmembrane</keyword>
<dbReference type="InterPro" id="IPR050330">
    <property type="entry name" value="Bact_OuterMem_StrucFunc"/>
</dbReference>
<dbReference type="PROSITE" id="PS51123">
    <property type="entry name" value="OMPA_2"/>
    <property type="match status" value="1"/>
</dbReference>
<feature type="compositionally biased region" description="Polar residues" evidence="8">
    <location>
        <begin position="113"/>
        <end position="126"/>
    </location>
</feature>
<keyword evidence="5 9" id="KW-1133">Transmembrane helix</keyword>
<evidence type="ECO:0000256" key="5">
    <source>
        <dbReference type="ARBA" id="ARBA00022989"/>
    </source>
</evidence>
<evidence type="ECO:0000259" key="10">
    <source>
        <dbReference type="PROSITE" id="PS51123"/>
    </source>
</evidence>
<dbReference type="PANTHER" id="PTHR30329">
    <property type="entry name" value="STATOR ELEMENT OF FLAGELLAR MOTOR COMPLEX"/>
    <property type="match status" value="1"/>
</dbReference>
<dbReference type="Proteomes" id="UP000252884">
    <property type="component" value="Unassembled WGS sequence"/>
</dbReference>
<evidence type="ECO:0000256" key="9">
    <source>
        <dbReference type="SAM" id="Phobius"/>
    </source>
</evidence>
<proteinExistence type="inferred from homology"/>
<comment type="similarity">
    <text evidence="2">Belongs to the MotB family.</text>
</comment>
<accession>A0A368XR83</accession>
<protein>
    <submittedName>
        <fullName evidence="11">Chemotaxis protein MotB</fullName>
    </submittedName>
</protein>
<sequence>MNTAAAGRDKGHATIIKKVSKKGHDEAHGGAWKVAFADFVLALMCLFLVLWILAARSSEQTAEDLRRVQGGKMFEDGGSMVAKIDQQRGSLIPREPVPAQSDTLQPRRAYANGDTNKPEQPNKTQPDQPPARRYETAADLRELAVVITRMADDTGLASNLQNIVTPYGLRVLLHDTDRFGMFERGNAYPTERFRKLLRQLGPVFAQVENQMLIVGHTDSTPFAGVESYPGALSNWSLSNNRAMAARFQMMAGGMPTTSVLQVVGMADRAPLDLTRSDADVNRRIELLVLTSEHAQAIRTMFGPPAGNTLFAPGADAVIPERSALQALRDRLVAR</sequence>
<keyword evidence="3" id="KW-1003">Cell membrane</keyword>
<evidence type="ECO:0000313" key="12">
    <source>
        <dbReference type="Proteomes" id="UP000252884"/>
    </source>
</evidence>
<dbReference type="InterPro" id="IPR006665">
    <property type="entry name" value="OmpA-like"/>
</dbReference>
<evidence type="ECO:0000256" key="8">
    <source>
        <dbReference type="SAM" id="MobiDB-lite"/>
    </source>
</evidence>
<feature type="transmembrane region" description="Helical" evidence="9">
    <location>
        <begin position="34"/>
        <end position="54"/>
    </location>
</feature>